<keyword evidence="5" id="KW-1185">Reference proteome</keyword>
<accession>A0ABN2GWX1</accession>
<dbReference type="PANTHER" id="PTHR30627">
    <property type="entry name" value="PEPTIDOGLYCAN D,D-TRANSPEPTIDASE"/>
    <property type="match status" value="1"/>
</dbReference>
<dbReference type="InterPro" id="IPR036138">
    <property type="entry name" value="PBP_dimer_sf"/>
</dbReference>
<dbReference type="Pfam" id="PF21922">
    <property type="entry name" value="PBP_dimer_2"/>
    <property type="match status" value="1"/>
</dbReference>
<organism evidence="4 5">
    <name type="scientific">Fodinicola feengrottensis</name>
    <dbReference type="NCBI Taxonomy" id="435914"/>
    <lineage>
        <taxon>Bacteria</taxon>
        <taxon>Bacillati</taxon>
        <taxon>Actinomycetota</taxon>
        <taxon>Actinomycetes</taxon>
        <taxon>Mycobacteriales</taxon>
        <taxon>Fodinicola</taxon>
    </lineage>
</organism>
<dbReference type="Gene3D" id="3.40.710.10">
    <property type="entry name" value="DD-peptidase/beta-lactamase superfamily"/>
    <property type="match status" value="1"/>
</dbReference>
<dbReference type="InterPro" id="IPR001460">
    <property type="entry name" value="PCN-bd_Tpept"/>
</dbReference>
<comment type="caution">
    <text evidence="4">The sequence shown here is derived from an EMBL/GenBank/DDBJ whole genome shotgun (WGS) entry which is preliminary data.</text>
</comment>
<feature type="domain" description="Penicillin binding protein A dimerisation" evidence="3">
    <location>
        <begin position="52"/>
        <end position="135"/>
    </location>
</feature>
<dbReference type="Pfam" id="PF00905">
    <property type="entry name" value="Transpeptidase"/>
    <property type="match status" value="1"/>
</dbReference>
<proteinExistence type="predicted"/>
<sequence length="485" mass="50722">MNAPIRRVAVSVMVLFALLFINLNYVQFIKAGAYRTDPRNPRTLIQDFNRKRGQIVNADGQAIASVQQTSGKLKYLRTYPAGPLYAAVTGYDSVSYGKTGLEADQDPILSGDSDQLFVRRLSDLVTGRQPQGGNVIVTVKQKVQQAAFDGLAAQSQFRGAVVALDPRTGAILAETSSPSFDPNQLSTHDSASEKSAFTRLNSDETNSPLLNKALKESYPPGSTFKTIVSAAALANGFNPQTKVPAGLQYVAPGTSTPIKNDDGTACTGDPTTLLDALRVSCNTAYAHLGVTLGTDKIRKQANAFGFDADISNDSIHAAQSKLGAIVDQPSLAQSSIGQRDVRMTPLQGAMIAGAVANNGTEMKPYLVSDVQGPDLLSLGKTSPSQYGQPMTPAVAQQLQQMMQSVVSDGTGKKAQISGVTVGGKTGTAQNGDGKQDTVWFIGYAIDGGKPVAAVAVVLDQAGGSSSVPTAIGGKVLQAAVEAARQ</sequence>
<name>A0ABN2GWX1_9ACTN</name>
<evidence type="ECO:0000313" key="4">
    <source>
        <dbReference type="EMBL" id="GAA1677506.1"/>
    </source>
</evidence>
<evidence type="ECO:0000313" key="5">
    <source>
        <dbReference type="Proteomes" id="UP001500618"/>
    </source>
</evidence>
<dbReference type="Gene3D" id="3.90.1310.10">
    <property type="entry name" value="Penicillin-binding protein 2a (Domain 2)"/>
    <property type="match status" value="1"/>
</dbReference>
<evidence type="ECO:0000256" key="1">
    <source>
        <dbReference type="SAM" id="MobiDB-lite"/>
    </source>
</evidence>
<feature type="domain" description="Penicillin-binding protein transpeptidase" evidence="2">
    <location>
        <begin position="159"/>
        <end position="476"/>
    </location>
</feature>
<reference evidence="4 5" key="1">
    <citation type="journal article" date="2019" name="Int. J. Syst. Evol. Microbiol.">
        <title>The Global Catalogue of Microorganisms (GCM) 10K type strain sequencing project: providing services to taxonomists for standard genome sequencing and annotation.</title>
        <authorList>
            <consortium name="The Broad Institute Genomics Platform"/>
            <consortium name="The Broad Institute Genome Sequencing Center for Infectious Disease"/>
            <person name="Wu L."/>
            <person name="Ma J."/>
        </authorList>
    </citation>
    <scope>NUCLEOTIDE SEQUENCE [LARGE SCALE GENOMIC DNA]</scope>
    <source>
        <strain evidence="4 5">JCM 14718</strain>
    </source>
</reference>
<protein>
    <submittedName>
        <fullName evidence="4">D,D-transpeptidase PbpA</fullName>
    </submittedName>
</protein>
<dbReference type="PANTHER" id="PTHR30627:SF24">
    <property type="entry name" value="PENICILLIN-BINDING PROTEIN 4B"/>
    <property type="match status" value="1"/>
</dbReference>
<dbReference type="Proteomes" id="UP001500618">
    <property type="component" value="Unassembled WGS sequence"/>
</dbReference>
<gene>
    <name evidence="4" type="primary">pbpA</name>
    <name evidence="4" type="ORF">GCM10009765_28500</name>
</gene>
<feature type="region of interest" description="Disordered" evidence="1">
    <location>
        <begin position="175"/>
        <end position="203"/>
    </location>
</feature>
<dbReference type="SUPFAM" id="SSF56601">
    <property type="entry name" value="beta-lactamase/transpeptidase-like"/>
    <property type="match status" value="1"/>
</dbReference>
<evidence type="ECO:0000259" key="2">
    <source>
        <dbReference type="Pfam" id="PF00905"/>
    </source>
</evidence>
<dbReference type="InterPro" id="IPR050515">
    <property type="entry name" value="Beta-lactam/transpept"/>
</dbReference>
<dbReference type="EMBL" id="BAAANY010000009">
    <property type="protein sequence ID" value="GAA1677506.1"/>
    <property type="molecule type" value="Genomic_DNA"/>
</dbReference>
<dbReference type="InterPro" id="IPR054120">
    <property type="entry name" value="PBPA_dimer"/>
</dbReference>
<dbReference type="InterPro" id="IPR012338">
    <property type="entry name" value="Beta-lactam/transpept-like"/>
</dbReference>
<dbReference type="RefSeq" id="WP_344310552.1">
    <property type="nucleotide sequence ID" value="NZ_BAAANY010000009.1"/>
</dbReference>
<dbReference type="SUPFAM" id="SSF56519">
    <property type="entry name" value="Penicillin binding protein dimerisation domain"/>
    <property type="match status" value="1"/>
</dbReference>
<evidence type="ECO:0000259" key="3">
    <source>
        <dbReference type="Pfam" id="PF21922"/>
    </source>
</evidence>